<feature type="region of interest" description="Disordered" evidence="1">
    <location>
        <begin position="199"/>
        <end position="218"/>
    </location>
</feature>
<dbReference type="Proteomes" id="UP000001056">
    <property type="component" value="Unassembled WGS sequence"/>
</dbReference>
<dbReference type="GeneID" id="4396169"/>
<dbReference type="VEuPathDB" id="FungiDB:CHGG_10282"/>
<gene>
    <name evidence="2" type="ORF">CHGG_10282</name>
</gene>
<accession>Q2GP22</accession>
<evidence type="ECO:0000313" key="2">
    <source>
        <dbReference type="EMBL" id="EAQ83878.1"/>
    </source>
</evidence>
<evidence type="ECO:0000313" key="3">
    <source>
        <dbReference type="Proteomes" id="UP000001056"/>
    </source>
</evidence>
<organism evidence="2 3">
    <name type="scientific">Chaetomium globosum (strain ATCC 6205 / CBS 148.51 / DSM 1962 / NBRC 6347 / NRRL 1970)</name>
    <name type="common">Soil fungus</name>
    <dbReference type="NCBI Taxonomy" id="306901"/>
    <lineage>
        <taxon>Eukaryota</taxon>
        <taxon>Fungi</taxon>
        <taxon>Dikarya</taxon>
        <taxon>Ascomycota</taxon>
        <taxon>Pezizomycotina</taxon>
        <taxon>Sordariomycetes</taxon>
        <taxon>Sordariomycetidae</taxon>
        <taxon>Sordariales</taxon>
        <taxon>Chaetomiaceae</taxon>
        <taxon>Chaetomium</taxon>
    </lineage>
</organism>
<feature type="compositionally biased region" description="Polar residues" evidence="1">
    <location>
        <begin position="207"/>
        <end position="218"/>
    </location>
</feature>
<dbReference type="RefSeq" id="XP_001228209.1">
    <property type="nucleotide sequence ID" value="XM_001228208.1"/>
</dbReference>
<dbReference type="InParanoid" id="Q2GP22"/>
<dbReference type="EMBL" id="CH408035">
    <property type="protein sequence ID" value="EAQ83878.1"/>
    <property type="molecule type" value="Genomic_DNA"/>
</dbReference>
<proteinExistence type="predicted"/>
<reference evidence="3" key="1">
    <citation type="journal article" date="2015" name="Genome Announc.">
        <title>Draft genome sequence of the cellulolytic fungus Chaetomium globosum.</title>
        <authorList>
            <person name="Cuomo C.A."/>
            <person name="Untereiner W.A."/>
            <person name="Ma L.-J."/>
            <person name="Grabherr M."/>
            <person name="Birren B.W."/>
        </authorList>
    </citation>
    <scope>NUCLEOTIDE SEQUENCE [LARGE SCALE GENOMIC DNA]</scope>
    <source>
        <strain evidence="3">ATCC 6205 / CBS 148.51 / DSM 1962 / NBRC 6347 / NRRL 1970</strain>
    </source>
</reference>
<keyword evidence="3" id="KW-1185">Reference proteome</keyword>
<protein>
    <submittedName>
        <fullName evidence="2">Uncharacterized protein</fullName>
    </submittedName>
</protein>
<evidence type="ECO:0000256" key="1">
    <source>
        <dbReference type="SAM" id="MobiDB-lite"/>
    </source>
</evidence>
<dbReference type="AlphaFoldDB" id="Q2GP22"/>
<dbReference type="HOGENOM" id="CLU_1266736_0_0_1"/>
<name>Q2GP22_CHAGB</name>
<sequence>MAFCRRTQYAPEPDSSAGTISITVYRRVPCMTWGTQISVGAVGFCRRWGCGRCHVAEEWVCGGFAASDSATSRPSACGWLVKSRNNGLGIPYETHGAGVAIAVNPVGAVVGIEVLAPVLVKSAAAPTWEADEVEEDGEMLLYTRGGQDPRRSLSPWVREPGYLRPATSKLLRRVTCYERTTFSRVHGSHLRGSLTRLVDPRCENEQPNRNPSETGGSR</sequence>